<comment type="caution">
    <text evidence="1">The sequence shown here is derived from an EMBL/GenBank/DDBJ whole genome shotgun (WGS) entry which is preliminary data.</text>
</comment>
<gene>
    <name evidence="1" type="ORF">CYCCA115_LOCUS826</name>
</gene>
<keyword evidence="2" id="KW-1185">Reference proteome</keyword>
<accession>A0AAD2FFM9</accession>
<evidence type="ECO:0000313" key="1">
    <source>
        <dbReference type="EMBL" id="CAJ1918793.1"/>
    </source>
</evidence>
<evidence type="ECO:0000313" key="2">
    <source>
        <dbReference type="Proteomes" id="UP001295423"/>
    </source>
</evidence>
<dbReference type="Proteomes" id="UP001295423">
    <property type="component" value="Unassembled WGS sequence"/>
</dbReference>
<name>A0AAD2FFM9_9STRA</name>
<reference evidence="1" key="1">
    <citation type="submission" date="2023-08" db="EMBL/GenBank/DDBJ databases">
        <authorList>
            <person name="Audoor S."/>
            <person name="Bilcke G."/>
        </authorList>
    </citation>
    <scope>NUCLEOTIDE SEQUENCE</scope>
</reference>
<dbReference type="EMBL" id="CAKOGP040000002">
    <property type="protein sequence ID" value="CAJ1918793.1"/>
    <property type="molecule type" value="Genomic_DNA"/>
</dbReference>
<protein>
    <submittedName>
        <fullName evidence="1">Uncharacterized protein</fullName>
    </submittedName>
</protein>
<organism evidence="1 2">
    <name type="scientific">Cylindrotheca closterium</name>
    <dbReference type="NCBI Taxonomy" id="2856"/>
    <lineage>
        <taxon>Eukaryota</taxon>
        <taxon>Sar</taxon>
        <taxon>Stramenopiles</taxon>
        <taxon>Ochrophyta</taxon>
        <taxon>Bacillariophyta</taxon>
        <taxon>Bacillariophyceae</taxon>
        <taxon>Bacillariophycidae</taxon>
        <taxon>Bacillariales</taxon>
        <taxon>Bacillariaceae</taxon>
        <taxon>Cylindrotheca</taxon>
    </lineage>
</organism>
<sequence length="271" mass="30428">MNGYLADVSGSDDESSQDVRSIVRRAKRSTIEATGNQYKHSSRKYSRKRRAPGLMLVKGTIESPIHPDINYHMTKLVYSRDYPVAGDMTDVDSQSDLKRTKTLSSLMQQLPIPTATADAGPATYLPSQQSPIPSELQQKSTIIPCERMTATVSKRQRRLEEGLALTKTPRVLIEGESPYRVVHANAAFTQTVIGTASSIQRWSARQTSSSIPKTRSLKKALHDIVPNRDVHIVLYPVAGSEKISHYLIETKDKSWNRRRRTKHDEPYRAIG</sequence>
<dbReference type="AlphaFoldDB" id="A0AAD2FFM9"/>
<proteinExistence type="predicted"/>